<proteinExistence type="predicted"/>
<name>A0A4Y2T9L4_ARAVE</name>
<gene>
    <name evidence="1" type="ORF">AVEN_237178_1</name>
</gene>
<dbReference type="EMBL" id="BGPR01026699">
    <property type="protein sequence ID" value="GBN96650.1"/>
    <property type="molecule type" value="Genomic_DNA"/>
</dbReference>
<reference evidence="1 2" key="1">
    <citation type="journal article" date="2019" name="Sci. Rep.">
        <title>Orb-weaving spider Araneus ventricosus genome elucidates the spidroin gene catalogue.</title>
        <authorList>
            <person name="Kono N."/>
            <person name="Nakamura H."/>
            <person name="Ohtoshi R."/>
            <person name="Moran D.A.P."/>
            <person name="Shinohara A."/>
            <person name="Yoshida Y."/>
            <person name="Fujiwara M."/>
            <person name="Mori M."/>
            <person name="Tomita M."/>
            <person name="Arakawa K."/>
        </authorList>
    </citation>
    <scope>NUCLEOTIDE SEQUENCE [LARGE SCALE GENOMIC DNA]</scope>
</reference>
<comment type="caution">
    <text evidence="1">The sequence shown here is derived from an EMBL/GenBank/DDBJ whole genome shotgun (WGS) entry which is preliminary data.</text>
</comment>
<sequence length="79" mass="9542">MLFTNWRDEKEDILSQDFKHCYNANLEAIQVNRKEFVVDENLDLEEELMQRDKLRAIQTNEEEITENALTTYEPVLEYD</sequence>
<evidence type="ECO:0000313" key="2">
    <source>
        <dbReference type="Proteomes" id="UP000499080"/>
    </source>
</evidence>
<accession>A0A4Y2T9L4</accession>
<protein>
    <submittedName>
        <fullName evidence="1">Uncharacterized protein</fullName>
    </submittedName>
</protein>
<evidence type="ECO:0000313" key="1">
    <source>
        <dbReference type="EMBL" id="GBN96650.1"/>
    </source>
</evidence>
<organism evidence="1 2">
    <name type="scientific">Araneus ventricosus</name>
    <name type="common">Orbweaver spider</name>
    <name type="synonym">Epeira ventricosa</name>
    <dbReference type="NCBI Taxonomy" id="182803"/>
    <lineage>
        <taxon>Eukaryota</taxon>
        <taxon>Metazoa</taxon>
        <taxon>Ecdysozoa</taxon>
        <taxon>Arthropoda</taxon>
        <taxon>Chelicerata</taxon>
        <taxon>Arachnida</taxon>
        <taxon>Araneae</taxon>
        <taxon>Araneomorphae</taxon>
        <taxon>Entelegynae</taxon>
        <taxon>Araneoidea</taxon>
        <taxon>Araneidae</taxon>
        <taxon>Araneus</taxon>
    </lineage>
</organism>
<keyword evidence="2" id="KW-1185">Reference proteome</keyword>
<dbReference type="AlphaFoldDB" id="A0A4Y2T9L4"/>
<dbReference type="Proteomes" id="UP000499080">
    <property type="component" value="Unassembled WGS sequence"/>
</dbReference>